<protein>
    <submittedName>
        <fullName evidence="2">Uncharacterized protein</fullName>
    </submittedName>
</protein>
<dbReference type="GeneID" id="24136287"/>
<dbReference type="STRING" id="695850.A0A067BP48"/>
<keyword evidence="3" id="KW-1185">Reference proteome</keyword>
<evidence type="ECO:0000256" key="1">
    <source>
        <dbReference type="SAM" id="MobiDB-lite"/>
    </source>
</evidence>
<reference evidence="2 3" key="1">
    <citation type="journal article" date="2013" name="PLoS Genet.">
        <title>Distinctive expansion of potential virulence genes in the genome of the oomycete fish pathogen Saprolegnia parasitica.</title>
        <authorList>
            <person name="Jiang R.H."/>
            <person name="de Bruijn I."/>
            <person name="Haas B.J."/>
            <person name="Belmonte R."/>
            <person name="Lobach L."/>
            <person name="Christie J."/>
            <person name="van den Ackerveken G."/>
            <person name="Bottin A."/>
            <person name="Bulone V."/>
            <person name="Diaz-Moreno S.M."/>
            <person name="Dumas B."/>
            <person name="Fan L."/>
            <person name="Gaulin E."/>
            <person name="Govers F."/>
            <person name="Grenville-Briggs L.J."/>
            <person name="Horner N.R."/>
            <person name="Levin J.Z."/>
            <person name="Mammella M."/>
            <person name="Meijer H.J."/>
            <person name="Morris P."/>
            <person name="Nusbaum C."/>
            <person name="Oome S."/>
            <person name="Phillips A.J."/>
            <person name="van Rooyen D."/>
            <person name="Rzeszutek E."/>
            <person name="Saraiva M."/>
            <person name="Secombes C.J."/>
            <person name="Seidl M.F."/>
            <person name="Snel B."/>
            <person name="Stassen J.H."/>
            <person name="Sykes S."/>
            <person name="Tripathy S."/>
            <person name="van den Berg H."/>
            <person name="Vega-Arreguin J.C."/>
            <person name="Wawra S."/>
            <person name="Young S.K."/>
            <person name="Zeng Q."/>
            <person name="Dieguez-Uribeondo J."/>
            <person name="Russ C."/>
            <person name="Tyler B.M."/>
            <person name="van West P."/>
        </authorList>
    </citation>
    <scope>NUCLEOTIDE SEQUENCE [LARGE SCALE GENOMIC DNA]</scope>
    <source>
        <strain evidence="2 3">CBS 223.65</strain>
    </source>
</reference>
<dbReference type="VEuPathDB" id="FungiDB:SPRG_14485"/>
<name>A0A067BP48_SAPPC</name>
<feature type="region of interest" description="Disordered" evidence="1">
    <location>
        <begin position="178"/>
        <end position="205"/>
    </location>
</feature>
<organism evidence="2 3">
    <name type="scientific">Saprolegnia parasitica (strain CBS 223.65)</name>
    <dbReference type="NCBI Taxonomy" id="695850"/>
    <lineage>
        <taxon>Eukaryota</taxon>
        <taxon>Sar</taxon>
        <taxon>Stramenopiles</taxon>
        <taxon>Oomycota</taxon>
        <taxon>Saprolegniomycetes</taxon>
        <taxon>Saprolegniales</taxon>
        <taxon>Saprolegniaceae</taxon>
        <taxon>Saprolegnia</taxon>
    </lineage>
</organism>
<proteinExistence type="predicted"/>
<dbReference type="EMBL" id="KK583318">
    <property type="protein sequence ID" value="KDO20239.1"/>
    <property type="molecule type" value="Genomic_DNA"/>
</dbReference>
<dbReference type="OMA" id="LMARWRW"/>
<sequence length="611" mass="69505">MQQQLIEGFVIDHLDTPGRSVTHRPSVRYDANGRRVIPTLDTPRSKMHVPKLPSPRTMAHPIVRTLPAKRLVGAAIADLAIPTGRAQTAPAKPETTTTSTTTTFPALRSPRTEAIVDPQLLPNMSRPLATWGLPREYIIEFIRLSDIKSIGEWVVAESDTPSSPSDPAVLRETTQHVLPHINAPERSPRQRPPPPVSPRRPHTLREAKVKEYVASKRRGRTHVDIVHENIARAGARDARRSKPTLAQRLHKTRTKYELQLQREHEHHVELLDRHARQANQQKRLAARAQQVRAWLRVLCTVAHMERWHVRTRQEKSKKLCELRELAAVSKIQRVWRQRIRVATSKALLQIIVKTRRILWSLTFRMHCKKLGQAASVLRRFFIDYFNATETESGNFRVLMARWRWRVINAQRASKAYILCSRARLHALGQMWDRADHDRQRTEKQLAVARSAVAVADAAPPTSPPPRRRPNRRNQAEALADLGAMQAQLLAMQSMLTPIEIQRMQNVQVVRIPKSIKMRLLTAYLMKRRAAHMRDVAACITKGISDAKSRRGARTTDALALVQSGAWPTLGVLNELKATYPPFSLYSKQTNDDIKELIQEGLRLALETDADG</sequence>
<dbReference type="RefSeq" id="XP_012209052.1">
    <property type="nucleotide sequence ID" value="XM_012353662.1"/>
</dbReference>
<accession>A0A067BP48</accession>
<dbReference type="AlphaFoldDB" id="A0A067BP48"/>
<evidence type="ECO:0000313" key="3">
    <source>
        <dbReference type="Proteomes" id="UP000030745"/>
    </source>
</evidence>
<dbReference type="KEGG" id="spar:SPRG_14485"/>
<gene>
    <name evidence="2" type="ORF">SPRG_14485</name>
</gene>
<dbReference type="Proteomes" id="UP000030745">
    <property type="component" value="Unassembled WGS sequence"/>
</dbReference>
<dbReference type="OrthoDB" id="75582at2759"/>
<feature type="region of interest" description="Disordered" evidence="1">
    <location>
        <begin position="452"/>
        <end position="472"/>
    </location>
</feature>
<evidence type="ECO:0000313" key="2">
    <source>
        <dbReference type="EMBL" id="KDO20239.1"/>
    </source>
</evidence>